<accession>A0A9D1T8H8</accession>
<feature type="active site" description="GMP-histidine intermediate" evidence="18">
    <location>
        <position position="49"/>
    </location>
</feature>
<evidence type="ECO:0000313" key="20">
    <source>
        <dbReference type="EMBL" id="HIV23486.1"/>
    </source>
</evidence>
<feature type="binding site" evidence="19">
    <location>
        <begin position="50"/>
        <end position="53"/>
    </location>
    <ligand>
        <name>GTP</name>
        <dbReference type="ChEBI" id="CHEBI:37565"/>
    </ligand>
</feature>
<evidence type="ECO:0000256" key="6">
    <source>
        <dbReference type="ARBA" id="ARBA00005159"/>
    </source>
</evidence>
<gene>
    <name evidence="20" type="ORF">IAC80_06060</name>
</gene>
<reference evidence="20" key="2">
    <citation type="journal article" date="2021" name="PeerJ">
        <title>Extensive microbial diversity within the chicken gut microbiome revealed by metagenomics and culture.</title>
        <authorList>
            <person name="Gilroy R."/>
            <person name="Ravi A."/>
            <person name="Getino M."/>
            <person name="Pursley I."/>
            <person name="Horton D.L."/>
            <person name="Alikhan N.F."/>
            <person name="Baker D."/>
            <person name="Gharbi K."/>
            <person name="Hall N."/>
            <person name="Watson M."/>
            <person name="Adriaenssens E.M."/>
            <person name="Foster-Nyarko E."/>
            <person name="Jarju S."/>
            <person name="Secka A."/>
            <person name="Antonio M."/>
            <person name="Oren A."/>
            <person name="Chaudhuri R.R."/>
            <person name="La Ragione R."/>
            <person name="Hildebrand F."/>
            <person name="Pallen M.J."/>
        </authorList>
    </citation>
    <scope>NUCLEOTIDE SEQUENCE</scope>
    <source>
        <strain evidence="20">ChiBcec6-7307</strain>
    </source>
</reference>
<evidence type="ECO:0000256" key="8">
    <source>
        <dbReference type="ARBA" id="ARBA00012016"/>
    </source>
</evidence>
<evidence type="ECO:0000256" key="3">
    <source>
        <dbReference type="ARBA" id="ARBA00001522"/>
    </source>
</evidence>
<keyword evidence="15 19" id="KW-0342">GTP-binding</keyword>
<name>A0A9D1T8H8_9FIRM</name>
<keyword evidence="13 20" id="KW-0418">Kinase</keyword>
<dbReference type="CDD" id="cd00544">
    <property type="entry name" value="CobU"/>
    <property type="match status" value="1"/>
</dbReference>
<keyword evidence="11" id="KW-0808">Transferase</keyword>
<proteinExistence type="inferred from homology"/>
<evidence type="ECO:0000256" key="16">
    <source>
        <dbReference type="ARBA" id="ARBA00029570"/>
    </source>
</evidence>
<evidence type="ECO:0000256" key="10">
    <source>
        <dbReference type="ARBA" id="ARBA00022573"/>
    </source>
</evidence>
<evidence type="ECO:0000256" key="14">
    <source>
        <dbReference type="ARBA" id="ARBA00022840"/>
    </source>
</evidence>
<evidence type="ECO:0000256" key="18">
    <source>
        <dbReference type="PIRSR" id="PIRSR006135-1"/>
    </source>
</evidence>
<comment type="caution">
    <text evidence="20">The sequence shown here is derived from an EMBL/GenBank/DDBJ whole genome shotgun (WGS) entry which is preliminary data.</text>
</comment>
<comment type="function">
    <text evidence="4">Catalyzes ATP-dependent phosphorylation of adenosylcobinamide and addition of GMP to adenosylcobinamide phosphate.</text>
</comment>
<keyword evidence="12 19" id="KW-0547">Nucleotide-binding</keyword>
<dbReference type="EMBL" id="DVOS01000054">
    <property type="protein sequence ID" value="HIV23486.1"/>
    <property type="molecule type" value="Genomic_DNA"/>
</dbReference>
<reference evidence="20" key="1">
    <citation type="submission" date="2020-10" db="EMBL/GenBank/DDBJ databases">
        <authorList>
            <person name="Gilroy R."/>
        </authorList>
    </citation>
    <scope>NUCLEOTIDE SEQUENCE</scope>
    <source>
        <strain evidence="20">ChiBcec6-7307</strain>
    </source>
</reference>
<evidence type="ECO:0000256" key="19">
    <source>
        <dbReference type="PIRSR" id="PIRSR006135-2"/>
    </source>
</evidence>
<organism evidence="20 21">
    <name type="scientific">Candidatus Merdiplasma excrementigallinarum</name>
    <dbReference type="NCBI Taxonomy" id="2840864"/>
    <lineage>
        <taxon>Bacteria</taxon>
        <taxon>Bacillati</taxon>
        <taxon>Bacillota</taxon>
        <taxon>Clostridia</taxon>
        <taxon>Lachnospirales</taxon>
        <taxon>Lachnospiraceae</taxon>
        <taxon>Lachnospiraceae incertae sedis</taxon>
        <taxon>Candidatus Merdiplasma</taxon>
    </lineage>
</organism>
<dbReference type="SUPFAM" id="SSF52540">
    <property type="entry name" value="P-loop containing nucleoside triphosphate hydrolases"/>
    <property type="match status" value="1"/>
</dbReference>
<evidence type="ECO:0000256" key="15">
    <source>
        <dbReference type="ARBA" id="ARBA00023134"/>
    </source>
</evidence>
<evidence type="ECO:0000313" key="21">
    <source>
        <dbReference type="Proteomes" id="UP000886889"/>
    </source>
</evidence>
<evidence type="ECO:0000256" key="2">
    <source>
        <dbReference type="ARBA" id="ARBA00000711"/>
    </source>
</evidence>
<evidence type="ECO:0000256" key="1">
    <source>
        <dbReference type="ARBA" id="ARBA00000312"/>
    </source>
</evidence>
<keyword evidence="10" id="KW-0169">Cobalamin biosynthesis</keyword>
<evidence type="ECO:0000256" key="17">
    <source>
        <dbReference type="ARBA" id="ARBA00030571"/>
    </source>
</evidence>
<comment type="catalytic activity">
    <reaction evidence="2">
        <text>adenosylcob(III)inamide phosphate + GTP + H(+) = adenosylcob(III)inamide-GDP + diphosphate</text>
        <dbReference type="Rhea" id="RHEA:22712"/>
        <dbReference type="ChEBI" id="CHEBI:15378"/>
        <dbReference type="ChEBI" id="CHEBI:33019"/>
        <dbReference type="ChEBI" id="CHEBI:37565"/>
        <dbReference type="ChEBI" id="CHEBI:58502"/>
        <dbReference type="ChEBI" id="CHEBI:60487"/>
        <dbReference type="EC" id="2.7.7.62"/>
    </reaction>
</comment>
<dbReference type="Proteomes" id="UP000886889">
    <property type="component" value="Unassembled WGS sequence"/>
</dbReference>
<comment type="similarity">
    <text evidence="7">Belongs to the CobU/CobP family.</text>
</comment>
<dbReference type="EC" id="2.7.7.62" evidence="9"/>
<dbReference type="InterPro" id="IPR027417">
    <property type="entry name" value="P-loop_NTPase"/>
</dbReference>
<keyword evidence="20" id="KW-0548">Nucleotidyltransferase</keyword>
<evidence type="ECO:0000256" key="9">
    <source>
        <dbReference type="ARBA" id="ARBA00012523"/>
    </source>
</evidence>
<evidence type="ECO:0000256" key="4">
    <source>
        <dbReference type="ARBA" id="ARBA00003889"/>
    </source>
</evidence>
<dbReference type="PANTHER" id="PTHR34848">
    <property type="match status" value="1"/>
</dbReference>
<evidence type="ECO:0000256" key="7">
    <source>
        <dbReference type="ARBA" id="ARBA00007490"/>
    </source>
</evidence>
<dbReference type="GO" id="GO:0043752">
    <property type="term" value="F:adenosylcobinamide kinase activity"/>
    <property type="evidence" value="ECO:0007669"/>
    <property type="project" value="UniProtKB-EC"/>
</dbReference>
<evidence type="ECO:0000256" key="12">
    <source>
        <dbReference type="ARBA" id="ARBA00022741"/>
    </source>
</evidence>
<dbReference type="GO" id="GO:0009236">
    <property type="term" value="P:cobalamin biosynthetic process"/>
    <property type="evidence" value="ECO:0007669"/>
    <property type="project" value="UniProtKB-KW"/>
</dbReference>
<dbReference type="GO" id="GO:0008820">
    <property type="term" value="F:cobinamide phosphate guanylyltransferase activity"/>
    <property type="evidence" value="ECO:0007669"/>
    <property type="project" value="UniProtKB-EC"/>
</dbReference>
<dbReference type="Gene3D" id="3.40.50.300">
    <property type="entry name" value="P-loop containing nucleotide triphosphate hydrolases"/>
    <property type="match status" value="1"/>
</dbReference>
<dbReference type="EC" id="2.7.1.156" evidence="8"/>
<feature type="binding site" evidence="19">
    <location>
        <position position="86"/>
    </location>
    <ligand>
        <name>GTP</name>
        <dbReference type="ChEBI" id="CHEBI:37565"/>
    </ligand>
</feature>
<feature type="binding site" evidence="19">
    <location>
        <position position="62"/>
    </location>
    <ligand>
        <name>GTP</name>
        <dbReference type="ChEBI" id="CHEBI:37565"/>
    </ligand>
</feature>
<feature type="binding site" evidence="19">
    <location>
        <begin position="7"/>
        <end position="14"/>
    </location>
    <ligand>
        <name>GTP</name>
        <dbReference type="ChEBI" id="CHEBI:37565"/>
    </ligand>
</feature>
<dbReference type="Pfam" id="PF02283">
    <property type="entry name" value="CobU"/>
    <property type="match status" value="1"/>
</dbReference>
<dbReference type="PIRSF" id="PIRSF006135">
    <property type="entry name" value="CobU"/>
    <property type="match status" value="1"/>
</dbReference>
<evidence type="ECO:0000256" key="13">
    <source>
        <dbReference type="ARBA" id="ARBA00022777"/>
    </source>
</evidence>
<comment type="catalytic activity">
    <reaction evidence="1">
        <text>adenosylcob(III)inamide + ATP = adenosylcob(III)inamide phosphate + ADP + H(+)</text>
        <dbReference type="Rhea" id="RHEA:15769"/>
        <dbReference type="ChEBI" id="CHEBI:2480"/>
        <dbReference type="ChEBI" id="CHEBI:15378"/>
        <dbReference type="ChEBI" id="CHEBI:30616"/>
        <dbReference type="ChEBI" id="CHEBI:58502"/>
        <dbReference type="ChEBI" id="CHEBI:456216"/>
        <dbReference type="EC" id="2.7.1.156"/>
    </reaction>
</comment>
<dbReference type="AlphaFoldDB" id="A0A9D1T8H8"/>
<dbReference type="InterPro" id="IPR003203">
    <property type="entry name" value="CobU/CobP"/>
</dbReference>
<comment type="pathway">
    <text evidence="5">Cofactor biosynthesis; adenosylcobalamin biosynthesis; adenosylcobalamin from cob(II)yrinate a,c-diamide: step 6/7.</text>
</comment>
<comment type="pathway">
    <text evidence="6">Cofactor biosynthesis; adenosylcobalamin biosynthesis; adenosylcobalamin from cob(II)yrinate a,c-diamide: step 5/7.</text>
</comment>
<comment type="catalytic activity">
    <reaction evidence="3">
        <text>adenosylcob(III)inamide + GTP = adenosylcob(III)inamide phosphate + GDP + H(+)</text>
        <dbReference type="Rhea" id="RHEA:15765"/>
        <dbReference type="ChEBI" id="CHEBI:2480"/>
        <dbReference type="ChEBI" id="CHEBI:15378"/>
        <dbReference type="ChEBI" id="CHEBI:37565"/>
        <dbReference type="ChEBI" id="CHEBI:58189"/>
        <dbReference type="ChEBI" id="CHEBI:58502"/>
        <dbReference type="EC" id="2.7.1.156"/>
    </reaction>
</comment>
<evidence type="ECO:0000256" key="5">
    <source>
        <dbReference type="ARBA" id="ARBA00004692"/>
    </source>
</evidence>
<dbReference type="PANTHER" id="PTHR34848:SF1">
    <property type="entry name" value="BIFUNCTIONAL ADENOSYLCOBALAMIN BIOSYNTHESIS PROTEIN COBU"/>
    <property type="match status" value="1"/>
</dbReference>
<dbReference type="GO" id="GO:0005524">
    <property type="term" value="F:ATP binding"/>
    <property type="evidence" value="ECO:0007669"/>
    <property type="project" value="UniProtKB-KW"/>
</dbReference>
<evidence type="ECO:0000256" key="11">
    <source>
        <dbReference type="ARBA" id="ARBA00022679"/>
    </source>
</evidence>
<dbReference type="GO" id="GO:0005525">
    <property type="term" value="F:GTP binding"/>
    <property type="evidence" value="ECO:0007669"/>
    <property type="project" value="UniProtKB-KW"/>
</dbReference>
<protein>
    <recommendedName>
        <fullName evidence="16">Adenosylcobinamide kinase</fullName>
        <ecNumber evidence="8">2.7.1.156</ecNumber>
        <ecNumber evidence="9">2.7.7.62</ecNumber>
    </recommendedName>
    <alternativeName>
        <fullName evidence="17">Adenosylcobinamide-phosphate guanylyltransferase</fullName>
    </alternativeName>
</protein>
<sequence length="186" mass="20781">MFVLVTGGSGSGKSAYAESRILEFGPGERIYLATMMCFDEESKKRVERHRKMREGKGFETAERFLDLKNWEPGSRKKEGQRAILLECMSNLAANEMFDPAGSGADTAEEIKKGIEGLLAKCDHLVVVTNEVFSDGISYEKETEAYLKALGEINCYMARRADQVVEVVYGIPVMHKPDRSGENRGDR</sequence>
<keyword evidence="14" id="KW-0067">ATP-binding</keyword>